<gene>
    <name evidence="1" type="ORF">C1I93_09930</name>
</gene>
<keyword evidence="2" id="KW-1185">Reference proteome</keyword>
<sequence length="407" mass="45309">MLDQRTGQVGAAELNRLIQDQAHQDIAERFQFGAPAVSQLANFDKRNDSELLRAATESTSAAERERALWEYAHRNQGQSIEALTRHVRSESDPSVRWNLLWLLVKHGGANVVPVLREALHDEHAEVRDWASLFLQELTGEHHPTVYNELVWENDRTFDQTLPLQIAGFADVNIPGMGWVQARLSPIWFASILGRVLACTNTDTYMTDLVIEKELLGFHDDDTNHYETFMFRGASYAMSETVTQHVYESNTIRPFYKSGLVKEGPAIMTPVSLSRAAGTERLRPQNMQHVEWRSSDGSDSARGQRLRDVGVFRSVRGRFWGWAHTDLNRYLESGVVAPGTVQLVSTADPAVGKMANTVIYGTFRGKLGDVTGNGTLSVNSIPCHGTVNGELDLDLDGVADADPRVPKA</sequence>
<keyword evidence="1" id="KW-0456">Lyase</keyword>
<evidence type="ECO:0000313" key="2">
    <source>
        <dbReference type="Proteomes" id="UP000248627"/>
    </source>
</evidence>
<dbReference type="InterPro" id="IPR016024">
    <property type="entry name" value="ARM-type_fold"/>
</dbReference>
<reference evidence="1 2" key="1">
    <citation type="submission" date="2018-01" db="EMBL/GenBank/DDBJ databases">
        <title>Draft genome sequence of Jishengella endophytica.</title>
        <authorList>
            <person name="Sahin N."/>
            <person name="Ay H."/>
            <person name="Saygin H."/>
        </authorList>
    </citation>
    <scope>NUCLEOTIDE SEQUENCE [LARGE SCALE GENOMIC DNA]</scope>
    <source>
        <strain evidence="1 2">DSM 45430</strain>
    </source>
</reference>
<dbReference type="AlphaFoldDB" id="A0A2W2CFE2"/>
<dbReference type="EMBL" id="POTX01000047">
    <property type="protein sequence ID" value="PZF98081.1"/>
    <property type="molecule type" value="Genomic_DNA"/>
</dbReference>
<accession>A0A2W2CFE2</accession>
<dbReference type="Pfam" id="PF13646">
    <property type="entry name" value="HEAT_2"/>
    <property type="match status" value="1"/>
</dbReference>
<dbReference type="GO" id="GO:0016829">
    <property type="term" value="F:lyase activity"/>
    <property type="evidence" value="ECO:0007669"/>
    <property type="project" value="UniProtKB-KW"/>
</dbReference>
<evidence type="ECO:0000313" key="1">
    <source>
        <dbReference type="EMBL" id="PZF98081.1"/>
    </source>
</evidence>
<proteinExistence type="predicted"/>
<dbReference type="SUPFAM" id="SSF48371">
    <property type="entry name" value="ARM repeat"/>
    <property type="match status" value="1"/>
</dbReference>
<dbReference type="InterPro" id="IPR011989">
    <property type="entry name" value="ARM-like"/>
</dbReference>
<dbReference type="OrthoDB" id="517061at2"/>
<protein>
    <submittedName>
        <fullName evidence="1">PBS lyase</fullName>
    </submittedName>
</protein>
<dbReference type="RefSeq" id="WP_111242953.1">
    <property type="nucleotide sequence ID" value="NZ_AP023358.1"/>
</dbReference>
<name>A0A2W2CFE2_9ACTN</name>
<organism evidence="1 2">
    <name type="scientific">Micromonospora endophytica</name>
    <dbReference type="NCBI Taxonomy" id="515350"/>
    <lineage>
        <taxon>Bacteria</taxon>
        <taxon>Bacillati</taxon>
        <taxon>Actinomycetota</taxon>
        <taxon>Actinomycetes</taxon>
        <taxon>Micromonosporales</taxon>
        <taxon>Micromonosporaceae</taxon>
        <taxon>Micromonospora</taxon>
    </lineage>
</organism>
<dbReference type="Gene3D" id="1.25.10.10">
    <property type="entry name" value="Leucine-rich Repeat Variant"/>
    <property type="match status" value="1"/>
</dbReference>
<comment type="caution">
    <text evidence="1">The sequence shown here is derived from an EMBL/GenBank/DDBJ whole genome shotgun (WGS) entry which is preliminary data.</text>
</comment>
<dbReference type="Proteomes" id="UP000248627">
    <property type="component" value="Unassembled WGS sequence"/>
</dbReference>